<evidence type="ECO:0000256" key="1">
    <source>
        <dbReference type="ARBA" id="ARBA00022737"/>
    </source>
</evidence>
<dbReference type="VEuPathDB" id="PlasmoDB:PCOAH_00050690"/>
<organism evidence="4 5">
    <name type="scientific">Plasmodium coatneyi</name>
    <dbReference type="NCBI Taxonomy" id="208452"/>
    <lineage>
        <taxon>Eukaryota</taxon>
        <taxon>Sar</taxon>
        <taxon>Alveolata</taxon>
        <taxon>Apicomplexa</taxon>
        <taxon>Aconoidasida</taxon>
        <taxon>Haemosporida</taxon>
        <taxon>Plasmodiidae</taxon>
        <taxon>Plasmodium</taxon>
    </lineage>
</organism>
<dbReference type="GeneID" id="30911803"/>
<dbReference type="PANTHER" id="PTHR47447:SF17">
    <property type="entry name" value="OS12G0638900 PROTEIN"/>
    <property type="match status" value="1"/>
</dbReference>
<proteinExistence type="predicted"/>
<evidence type="ECO:0000313" key="4">
    <source>
        <dbReference type="EMBL" id="ANQ10694.1"/>
    </source>
</evidence>
<accession>A0A1B1E6M3</accession>
<name>A0A1B1E6M3_9APIC</name>
<protein>
    <submittedName>
        <fullName evidence="4">Uncharacterized protein</fullName>
    </submittedName>
</protein>
<dbReference type="NCBIfam" id="TIGR00756">
    <property type="entry name" value="PPR"/>
    <property type="match status" value="1"/>
</dbReference>
<dbReference type="EMBL" id="CP016251">
    <property type="protein sequence ID" value="ANQ10694.1"/>
    <property type="molecule type" value="Genomic_DNA"/>
</dbReference>
<dbReference type="Gene3D" id="1.25.40.10">
    <property type="entry name" value="Tetratricopeptide repeat domain"/>
    <property type="match status" value="2"/>
</dbReference>
<keyword evidence="1" id="KW-0677">Repeat</keyword>
<sequence>MNLKYFCYAFCIIQSVTCIKWRNSLNDVLFVNYLDNHLVETNGSGKRRKHIWRRAYENGKRKEVNIFTKRSGEGVPHLCSSMGEEDQTGFTSSRTTPEGANQDAPTPDEDILQKKGAQKEVEKSVVPLNMDWVKVMNLIYASRDVDATTLAFNAAMSAVEKKGCLKSMLELFEIMKKKNIKPDLVSYKLLLRLCANYHLGEHAEVLFEEMVETDKLTPTYEIYALMISCFAKVGDGHKAVEFLEKLRSDPLVEEVNNWGGTLPVEVTLVVMVTDAFEEEAATEEDAKTEGENTYTNQFKEITKKIKHVEKGSSKIQYSEYANVIFACNMSNLPEQGVKYFEELLNTGKYMPSILLFESIFDLLAKNGKYEKCLDYYNKLKDDPNFKKYINVNILNNILKALNVHGKINIIEDVWKNEFDELMLTPNDISYGYMLNAYSIVDDYEKAFKLFKEMQMKKLLSKKNIIPFVYTINAFKNCGIYNYAIYVLRVAKLLNVSSEDLLKLYNDAMIACINCKKYDVVISLYAELITMQEKGAPSLEINISTLGFVLLAFKELNMREDFTNLKNLIIQKNYKLTPLCAKLVNEASDW</sequence>
<dbReference type="Pfam" id="PF13041">
    <property type="entry name" value="PPR_2"/>
    <property type="match status" value="1"/>
</dbReference>
<evidence type="ECO:0000256" key="2">
    <source>
        <dbReference type="PROSITE-ProRule" id="PRU00708"/>
    </source>
</evidence>
<dbReference type="Pfam" id="PF01535">
    <property type="entry name" value="PPR"/>
    <property type="match status" value="3"/>
</dbReference>
<dbReference type="InterPro" id="IPR002885">
    <property type="entry name" value="PPR_rpt"/>
</dbReference>
<dbReference type="RefSeq" id="XP_019917389.1">
    <property type="nucleotide sequence ID" value="XM_020061851.1"/>
</dbReference>
<reference evidence="5" key="1">
    <citation type="submission" date="2016-06" db="EMBL/GenBank/DDBJ databases">
        <title>First high quality genome sequence of Plasmodium coatneyi using continuous long reads from single molecule, real-time sequencing.</title>
        <authorList>
            <person name="Chien J.-T."/>
            <person name="Pakala S.B."/>
            <person name="Geraldo J.A."/>
            <person name="Lapp S.A."/>
            <person name="Barnwell J.W."/>
            <person name="Kissinger J.C."/>
            <person name="Galinski M.R."/>
            <person name="Humphrey J.C."/>
        </authorList>
    </citation>
    <scope>NUCLEOTIDE SEQUENCE [LARGE SCALE GENOMIC DNA]</scope>
    <source>
        <strain evidence="5">Hackeri</strain>
    </source>
</reference>
<feature type="region of interest" description="Disordered" evidence="3">
    <location>
        <begin position="75"/>
        <end position="109"/>
    </location>
</feature>
<dbReference type="Proteomes" id="UP000092716">
    <property type="component" value="Chromosome 13"/>
</dbReference>
<dbReference type="KEGG" id="pcot:PCOAH_00050690"/>
<feature type="compositionally biased region" description="Polar residues" evidence="3">
    <location>
        <begin position="88"/>
        <end position="99"/>
    </location>
</feature>
<dbReference type="OrthoDB" id="440666at2759"/>
<dbReference type="AlphaFoldDB" id="A0A1B1E6M3"/>
<evidence type="ECO:0000313" key="5">
    <source>
        <dbReference type="Proteomes" id="UP000092716"/>
    </source>
</evidence>
<dbReference type="PANTHER" id="PTHR47447">
    <property type="entry name" value="OS03G0856100 PROTEIN"/>
    <property type="match status" value="1"/>
</dbReference>
<evidence type="ECO:0000256" key="3">
    <source>
        <dbReference type="SAM" id="MobiDB-lite"/>
    </source>
</evidence>
<dbReference type="InterPro" id="IPR011990">
    <property type="entry name" value="TPR-like_helical_dom_sf"/>
</dbReference>
<feature type="repeat" description="PPR" evidence="2">
    <location>
        <begin position="148"/>
        <end position="182"/>
    </location>
</feature>
<dbReference type="PROSITE" id="PS51375">
    <property type="entry name" value="PPR"/>
    <property type="match status" value="2"/>
</dbReference>
<keyword evidence="5" id="KW-1185">Reference proteome</keyword>
<feature type="repeat" description="PPR" evidence="2">
    <location>
        <begin position="426"/>
        <end position="460"/>
    </location>
</feature>
<gene>
    <name evidence="4" type="ORF">PCOAH_00050690</name>
</gene>